<evidence type="ECO:0000259" key="9">
    <source>
        <dbReference type="Pfam" id="PF02771"/>
    </source>
</evidence>
<evidence type="ECO:0000256" key="6">
    <source>
        <dbReference type="RuleBase" id="RU362125"/>
    </source>
</evidence>
<evidence type="ECO:0000256" key="3">
    <source>
        <dbReference type="ARBA" id="ARBA00022630"/>
    </source>
</evidence>
<reference evidence="10 11" key="1">
    <citation type="submission" date="2020-07" db="EMBL/GenBank/DDBJ databases">
        <title>Sequencing the genomes of 1000 actinobacteria strains.</title>
        <authorList>
            <person name="Klenk H.-P."/>
        </authorList>
    </citation>
    <scope>NUCLEOTIDE SEQUENCE [LARGE SCALE GENOMIC DNA]</scope>
    <source>
        <strain evidence="10 11">DSM 45772</strain>
    </source>
</reference>
<dbReference type="InterPro" id="IPR006091">
    <property type="entry name" value="Acyl-CoA_Oxase/DH_mid-dom"/>
</dbReference>
<dbReference type="PANTHER" id="PTHR48083:SF1">
    <property type="entry name" value="DEHYDROGENASE, PUTATIVE (AFU_ORTHOLOGUE AFUA_7G06510)-RELATED"/>
    <property type="match status" value="1"/>
</dbReference>
<accession>A0A7Y9J3G8</accession>
<dbReference type="Pfam" id="PF02771">
    <property type="entry name" value="Acyl-CoA_dh_N"/>
    <property type="match status" value="1"/>
</dbReference>
<evidence type="ECO:0000259" key="8">
    <source>
        <dbReference type="Pfam" id="PF02770"/>
    </source>
</evidence>
<evidence type="ECO:0000313" key="11">
    <source>
        <dbReference type="Proteomes" id="UP000535890"/>
    </source>
</evidence>
<dbReference type="Gene3D" id="1.10.540.10">
    <property type="entry name" value="Acyl-CoA dehydrogenase/oxidase, N-terminal domain"/>
    <property type="match status" value="1"/>
</dbReference>
<feature type="domain" description="Acyl-CoA dehydrogenase/oxidase N-terminal" evidence="9">
    <location>
        <begin position="14"/>
        <end position="124"/>
    </location>
</feature>
<evidence type="ECO:0000256" key="2">
    <source>
        <dbReference type="ARBA" id="ARBA00009347"/>
    </source>
</evidence>
<dbReference type="RefSeq" id="WP_179792044.1">
    <property type="nucleotide sequence ID" value="NZ_BAABHP010000012.1"/>
</dbReference>
<dbReference type="GO" id="GO:0005737">
    <property type="term" value="C:cytoplasm"/>
    <property type="evidence" value="ECO:0007669"/>
    <property type="project" value="TreeGrafter"/>
</dbReference>
<dbReference type="Gene3D" id="2.40.110.10">
    <property type="entry name" value="Butyryl-CoA Dehydrogenase, subunit A, domain 2"/>
    <property type="match status" value="1"/>
</dbReference>
<comment type="cofactor">
    <cofactor evidence="1 6">
        <name>FAD</name>
        <dbReference type="ChEBI" id="CHEBI:57692"/>
    </cofactor>
</comment>
<evidence type="ECO:0000256" key="5">
    <source>
        <dbReference type="ARBA" id="ARBA00023002"/>
    </source>
</evidence>
<evidence type="ECO:0000259" key="7">
    <source>
        <dbReference type="Pfam" id="PF00441"/>
    </source>
</evidence>
<dbReference type="SUPFAM" id="SSF56645">
    <property type="entry name" value="Acyl-CoA dehydrogenase NM domain-like"/>
    <property type="match status" value="1"/>
</dbReference>
<proteinExistence type="inferred from homology"/>
<evidence type="ECO:0000256" key="1">
    <source>
        <dbReference type="ARBA" id="ARBA00001974"/>
    </source>
</evidence>
<dbReference type="CDD" id="cd00567">
    <property type="entry name" value="ACAD"/>
    <property type="match status" value="1"/>
</dbReference>
<dbReference type="GO" id="GO:0033539">
    <property type="term" value="P:fatty acid beta-oxidation using acyl-CoA dehydrogenase"/>
    <property type="evidence" value="ECO:0007669"/>
    <property type="project" value="TreeGrafter"/>
</dbReference>
<dbReference type="FunFam" id="1.20.140.10:FF:000012">
    <property type="entry name" value="Acyl-CoA dehydrogenase fadE12"/>
    <property type="match status" value="1"/>
</dbReference>
<name>A0A7Y9J3G8_9PSEU</name>
<dbReference type="InterPro" id="IPR009075">
    <property type="entry name" value="AcylCo_DH/oxidase_C"/>
</dbReference>
<dbReference type="PIRSF" id="PIRSF016578">
    <property type="entry name" value="HsaA"/>
    <property type="match status" value="1"/>
</dbReference>
<dbReference type="Pfam" id="PF00441">
    <property type="entry name" value="Acyl-CoA_dh_1"/>
    <property type="match status" value="1"/>
</dbReference>
<dbReference type="Gene3D" id="1.20.140.10">
    <property type="entry name" value="Butyryl-CoA Dehydrogenase, subunit A, domain 3"/>
    <property type="match status" value="1"/>
</dbReference>
<dbReference type="GO" id="GO:0003995">
    <property type="term" value="F:acyl-CoA dehydrogenase activity"/>
    <property type="evidence" value="ECO:0007669"/>
    <property type="project" value="TreeGrafter"/>
</dbReference>
<dbReference type="Proteomes" id="UP000535890">
    <property type="component" value="Unassembled WGS sequence"/>
</dbReference>
<keyword evidence="11" id="KW-1185">Reference proteome</keyword>
<keyword evidence="5 6" id="KW-0560">Oxidoreductase</keyword>
<comment type="similarity">
    <text evidence="2 6">Belongs to the acyl-CoA dehydrogenase family.</text>
</comment>
<dbReference type="EMBL" id="JACCBN010000001">
    <property type="protein sequence ID" value="NYD34043.1"/>
    <property type="molecule type" value="Genomic_DNA"/>
</dbReference>
<dbReference type="InterPro" id="IPR013786">
    <property type="entry name" value="AcylCoA_DH/ox_N"/>
</dbReference>
<dbReference type="InterPro" id="IPR050741">
    <property type="entry name" value="Acyl-CoA_dehydrogenase"/>
</dbReference>
<dbReference type="InterPro" id="IPR009100">
    <property type="entry name" value="AcylCoA_DH/oxidase_NM_dom_sf"/>
</dbReference>
<evidence type="ECO:0000313" key="10">
    <source>
        <dbReference type="EMBL" id="NYD34043.1"/>
    </source>
</evidence>
<sequence>MADGIVKDDLLLDTDERKALRESVAKLVGSYGRSYFQDVTKRGARPDELWKDLGDAGYLGVHLPEEYGGGGGGLTDLSIVIEETSAAGCPLFMLVISPAIAGSLLTAHASEAQKQTWLAGVADGTKRIAFAITEPDAGTNTHNITTTAHADGPDAWRIRGQKYWTSGIDDADAVIVVARGAEPDARGRHPISMFLVPTDAEGLSFQPIDSALQIPENQFTTFFDDVRVTRDDLIGEEGAGLRQVFAGLNPERVTAAAQANGIARFALAKAARYATDRVVWSTPIGAHQGVSHPLAKCFVEVQLARLMTMHAAKLTDEGADPAATGSASTVAKYAAGEAAAAAVDQAIQTHGGNGLSNEYGLSDLWFAARMFRTAPVSREMVLNHVAQHNLGLPKSY</sequence>
<keyword evidence="4 6" id="KW-0274">FAD</keyword>
<feature type="domain" description="Acyl-CoA oxidase/dehydrogenase middle" evidence="8">
    <location>
        <begin position="129"/>
        <end position="219"/>
    </location>
</feature>
<feature type="domain" description="Acyl-CoA dehydrogenase/oxidase C-terminal" evidence="7">
    <location>
        <begin position="238"/>
        <end position="388"/>
    </location>
</feature>
<dbReference type="AlphaFoldDB" id="A0A7Y9J3G8"/>
<dbReference type="InterPro" id="IPR046373">
    <property type="entry name" value="Acyl-CoA_Oxase/DH_mid-dom_sf"/>
</dbReference>
<dbReference type="SUPFAM" id="SSF47203">
    <property type="entry name" value="Acyl-CoA dehydrogenase C-terminal domain-like"/>
    <property type="match status" value="1"/>
</dbReference>
<protein>
    <submittedName>
        <fullName evidence="10">Alkylation response protein AidB-like acyl-CoA dehydrogenase</fullName>
    </submittedName>
</protein>
<organism evidence="10 11">
    <name type="scientific">Actinomycetospora corticicola</name>
    <dbReference type="NCBI Taxonomy" id="663602"/>
    <lineage>
        <taxon>Bacteria</taxon>
        <taxon>Bacillati</taxon>
        <taxon>Actinomycetota</taxon>
        <taxon>Actinomycetes</taxon>
        <taxon>Pseudonocardiales</taxon>
        <taxon>Pseudonocardiaceae</taxon>
        <taxon>Actinomycetospora</taxon>
    </lineage>
</organism>
<gene>
    <name evidence="10" type="ORF">BJ983_000145</name>
</gene>
<dbReference type="InterPro" id="IPR037069">
    <property type="entry name" value="AcylCoA_DH/ox_N_sf"/>
</dbReference>
<dbReference type="GO" id="GO:0050660">
    <property type="term" value="F:flavin adenine dinucleotide binding"/>
    <property type="evidence" value="ECO:0007669"/>
    <property type="project" value="InterPro"/>
</dbReference>
<evidence type="ECO:0000256" key="4">
    <source>
        <dbReference type="ARBA" id="ARBA00022827"/>
    </source>
</evidence>
<dbReference type="PANTHER" id="PTHR48083">
    <property type="entry name" value="MEDIUM-CHAIN SPECIFIC ACYL-COA DEHYDROGENASE, MITOCHONDRIAL-RELATED"/>
    <property type="match status" value="1"/>
</dbReference>
<comment type="caution">
    <text evidence="10">The sequence shown here is derived from an EMBL/GenBank/DDBJ whole genome shotgun (WGS) entry which is preliminary data.</text>
</comment>
<dbReference type="Pfam" id="PF02770">
    <property type="entry name" value="Acyl-CoA_dh_M"/>
    <property type="match status" value="1"/>
</dbReference>
<dbReference type="InterPro" id="IPR036250">
    <property type="entry name" value="AcylCo_DH-like_C"/>
</dbReference>
<keyword evidence="3 6" id="KW-0285">Flavoprotein</keyword>